<dbReference type="EMBL" id="JAGFBS010000006">
    <property type="protein sequence ID" value="KAG6378933.1"/>
    <property type="molecule type" value="Genomic_DNA"/>
</dbReference>
<dbReference type="InterPro" id="IPR035979">
    <property type="entry name" value="RBD_domain_sf"/>
</dbReference>
<reference evidence="4" key="1">
    <citation type="submission" date="2021-03" db="EMBL/GenBank/DDBJ databases">
        <title>Evolutionary innovations through gain and loss of genes in the ectomycorrhizal Boletales.</title>
        <authorList>
            <person name="Wu G."/>
            <person name="Miyauchi S."/>
            <person name="Morin E."/>
            <person name="Yang Z.-L."/>
            <person name="Xu J."/>
            <person name="Martin F.M."/>
        </authorList>
    </citation>
    <scope>NUCLEOTIDE SEQUENCE</scope>
    <source>
        <strain evidence="4">BR01</strain>
    </source>
</reference>
<dbReference type="InterPro" id="IPR050825">
    <property type="entry name" value="RBM42_RBP45_47-like"/>
</dbReference>
<dbReference type="Proteomes" id="UP000683000">
    <property type="component" value="Unassembled WGS sequence"/>
</dbReference>
<dbReference type="OrthoDB" id="1749473at2759"/>
<dbReference type="Gene3D" id="3.30.70.330">
    <property type="match status" value="1"/>
</dbReference>
<dbReference type="SMART" id="SM00360">
    <property type="entry name" value="RRM"/>
    <property type="match status" value="1"/>
</dbReference>
<name>A0A8I3AD11_9AGAM</name>
<comment type="caution">
    <text evidence="4">The sequence shown here is derived from an EMBL/GenBank/DDBJ whole genome shotgun (WGS) entry which is preliminary data.</text>
</comment>
<dbReference type="Pfam" id="PF00076">
    <property type="entry name" value="RRM_1"/>
    <property type="match status" value="1"/>
</dbReference>
<dbReference type="InterPro" id="IPR000504">
    <property type="entry name" value="RRM_dom"/>
</dbReference>
<dbReference type="CDD" id="cd12383">
    <property type="entry name" value="RRM_RBM42"/>
    <property type="match status" value="1"/>
</dbReference>
<dbReference type="InterPro" id="IPR034215">
    <property type="entry name" value="RBM42_RRM"/>
</dbReference>
<dbReference type="SUPFAM" id="SSF54928">
    <property type="entry name" value="RNA-binding domain, RBD"/>
    <property type="match status" value="1"/>
</dbReference>
<dbReference type="PANTHER" id="PTHR47640">
    <property type="entry name" value="TRNA SELENOCYSTEINE 1-ASSOCIATED PROTEIN 1-RELATED-RELATED"/>
    <property type="match status" value="1"/>
</dbReference>
<evidence type="ECO:0000259" key="3">
    <source>
        <dbReference type="PROSITE" id="PS50102"/>
    </source>
</evidence>
<evidence type="ECO:0000256" key="1">
    <source>
        <dbReference type="ARBA" id="ARBA00022884"/>
    </source>
</evidence>
<accession>A0A8I3AD11</accession>
<keyword evidence="1 2" id="KW-0694">RNA-binding</keyword>
<protein>
    <submittedName>
        <fullName evidence="4">RNA-binding domain-containing protein</fullName>
    </submittedName>
</protein>
<evidence type="ECO:0000256" key="2">
    <source>
        <dbReference type="PROSITE-ProRule" id="PRU00176"/>
    </source>
</evidence>
<gene>
    <name evidence="4" type="ORF">JVT61DRAFT_13219</name>
</gene>
<evidence type="ECO:0000313" key="4">
    <source>
        <dbReference type="EMBL" id="KAG6378933.1"/>
    </source>
</evidence>
<keyword evidence="5" id="KW-1185">Reference proteome</keyword>
<sequence length="215" mass="24157">MDPSHNYYSQYGQQQSAYDVNPYHQPYSGPMYPIAGSSSAHSAPVPANAYEYDVGILAQQSVYVPGAMIDKRGGSGGKLAKGGKRTTVLRKGGGKVWEDQTLLEWNPSWFRLFVGDLSNDVSDDVLANAFNEYPSFQKARVIRDRLSQKAKYGFVAFSDPEDFLKAWKEMDGKYVGNRPVKLKKADDSAIRPVEIGHRKAKQLEKDLKNNRRKPY</sequence>
<dbReference type="GO" id="GO:0003729">
    <property type="term" value="F:mRNA binding"/>
    <property type="evidence" value="ECO:0007669"/>
    <property type="project" value="InterPro"/>
</dbReference>
<evidence type="ECO:0000313" key="5">
    <source>
        <dbReference type="Proteomes" id="UP000683000"/>
    </source>
</evidence>
<dbReference type="InterPro" id="IPR012677">
    <property type="entry name" value="Nucleotide-bd_a/b_plait_sf"/>
</dbReference>
<feature type="domain" description="RRM" evidence="3">
    <location>
        <begin position="110"/>
        <end position="187"/>
    </location>
</feature>
<organism evidence="4 5">
    <name type="scientific">Boletus reticuloceps</name>
    <dbReference type="NCBI Taxonomy" id="495285"/>
    <lineage>
        <taxon>Eukaryota</taxon>
        <taxon>Fungi</taxon>
        <taxon>Dikarya</taxon>
        <taxon>Basidiomycota</taxon>
        <taxon>Agaricomycotina</taxon>
        <taxon>Agaricomycetes</taxon>
        <taxon>Agaricomycetidae</taxon>
        <taxon>Boletales</taxon>
        <taxon>Boletineae</taxon>
        <taxon>Boletaceae</taxon>
        <taxon>Boletoideae</taxon>
        <taxon>Boletus</taxon>
    </lineage>
</organism>
<dbReference type="PANTHER" id="PTHR47640:SF11">
    <property type="entry name" value="RNA-BINDING PROTEIN 42"/>
    <property type="match status" value="1"/>
</dbReference>
<proteinExistence type="predicted"/>
<dbReference type="AlphaFoldDB" id="A0A8I3AD11"/>
<dbReference type="PROSITE" id="PS50102">
    <property type="entry name" value="RRM"/>
    <property type="match status" value="1"/>
</dbReference>